<keyword evidence="4" id="KW-0949">S-adenosyl-L-methionine</keyword>
<comment type="similarity">
    <text evidence="1 4">Belongs to the UPF0677 family.</text>
</comment>
<comment type="function">
    <text evidence="4">Exhibits S-adenosyl-L-methionine-dependent methyltransferase activity.</text>
</comment>
<dbReference type="Pfam" id="PF04072">
    <property type="entry name" value="LCM"/>
    <property type="match status" value="1"/>
</dbReference>
<evidence type="ECO:0000256" key="3">
    <source>
        <dbReference type="ARBA" id="ARBA00022679"/>
    </source>
</evidence>
<evidence type="ECO:0000313" key="6">
    <source>
        <dbReference type="Proteomes" id="UP000076661"/>
    </source>
</evidence>
<comment type="caution">
    <text evidence="5">The sequence shown here is derived from an EMBL/GenBank/DDBJ whole genome shotgun (WGS) entry which is preliminary data.</text>
</comment>
<name>A0A167K6H9_9GAMM</name>
<dbReference type="AlphaFoldDB" id="A0A167K6H9"/>
<dbReference type="EMBL" id="AUXX01000042">
    <property type="protein sequence ID" value="KZN62201.1"/>
    <property type="molecule type" value="Genomic_DNA"/>
</dbReference>
<dbReference type="InterPro" id="IPR029063">
    <property type="entry name" value="SAM-dependent_MTases_sf"/>
</dbReference>
<evidence type="ECO:0000256" key="1">
    <source>
        <dbReference type="ARBA" id="ARBA00008138"/>
    </source>
</evidence>
<dbReference type="SUPFAM" id="SSF53335">
    <property type="entry name" value="S-adenosyl-L-methionine-dependent methyltransferases"/>
    <property type="match status" value="1"/>
</dbReference>
<keyword evidence="3" id="KW-0808">Transferase</keyword>
<dbReference type="Proteomes" id="UP000076661">
    <property type="component" value="Unassembled WGS sequence"/>
</dbReference>
<dbReference type="NCBIfam" id="TIGR00027">
    <property type="entry name" value="mthyl_TIGR00027"/>
    <property type="match status" value="1"/>
</dbReference>
<sequence>MKDNNASSTAFTVAQGILFAAKTSKYGGLVNDNVISVSRQILQGSEQGRRRLKQLDSWWFCKLAKLRERVLLPGISLHYVLRKRHIEHLTLNALSEGITQVVVLGAGFDSLCWRLQQDYPKVNFIEIDHPATQEQKVKALEQGATQRQNMHFLAVDFGRQQLQTALTEFEAFDPKRSTLFICEGVLMYLNKKDVNAIFNSIRALTGAGTQFIFSTLEPKDSPRNTVPKILYRHLEKLGEPVLWDIDSHEMQGYLQTHMCQLHSIAGGQELVAQQIKEKLQQKMYQGEYFVHCTFDQ</sequence>
<dbReference type="GO" id="GO:0008168">
    <property type="term" value="F:methyltransferase activity"/>
    <property type="evidence" value="ECO:0007669"/>
    <property type="project" value="UniProtKB-UniRule"/>
</dbReference>
<reference evidence="5 6" key="1">
    <citation type="submission" date="2013-07" db="EMBL/GenBank/DDBJ databases">
        <title>Comparative Genomic and Metabolomic Analysis of Twelve Strains of Pseudoalteromonas luteoviolacea.</title>
        <authorList>
            <person name="Vynne N.G."/>
            <person name="Mansson M."/>
            <person name="Gram L."/>
        </authorList>
    </citation>
    <scope>NUCLEOTIDE SEQUENCE [LARGE SCALE GENOMIC DNA]</scope>
    <source>
        <strain evidence="5 6">S4060-1</strain>
    </source>
</reference>
<dbReference type="PATRIC" id="fig|1365257.3.peg.4051"/>
<dbReference type="InterPro" id="IPR007213">
    <property type="entry name" value="Ppm1/Ppm2/Tcmp"/>
</dbReference>
<dbReference type="RefSeq" id="WP_063382355.1">
    <property type="nucleotide sequence ID" value="NZ_AUXX01000042.1"/>
</dbReference>
<proteinExistence type="inferred from homology"/>
<organism evidence="5 6">
    <name type="scientific">Pseudoalteromonas luteoviolacea S4060-1</name>
    <dbReference type="NCBI Taxonomy" id="1365257"/>
    <lineage>
        <taxon>Bacteria</taxon>
        <taxon>Pseudomonadati</taxon>
        <taxon>Pseudomonadota</taxon>
        <taxon>Gammaproteobacteria</taxon>
        <taxon>Alteromonadales</taxon>
        <taxon>Pseudoalteromonadaceae</taxon>
        <taxon>Pseudoalteromonas</taxon>
    </lineage>
</organism>
<evidence type="ECO:0000256" key="4">
    <source>
        <dbReference type="RuleBase" id="RU362030"/>
    </source>
</evidence>
<dbReference type="EC" id="2.1.1.-" evidence="4"/>
<gene>
    <name evidence="5" type="ORF">N478_25655</name>
</gene>
<keyword evidence="2 4" id="KW-0489">Methyltransferase</keyword>
<dbReference type="Gene3D" id="3.40.50.150">
    <property type="entry name" value="Vaccinia Virus protein VP39"/>
    <property type="match status" value="1"/>
</dbReference>
<dbReference type="PANTHER" id="PTHR43619:SF2">
    <property type="entry name" value="S-ADENOSYL-L-METHIONINE-DEPENDENT METHYLTRANSFERASES SUPERFAMILY PROTEIN"/>
    <property type="match status" value="1"/>
</dbReference>
<dbReference type="PANTHER" id="PTHR43619">
    <property type="entry name" value="S-ADENOSYL-L-METHIONINE-DEPENDENT METHYLTRANSFERASE YKTD-RELATED"/>
    <property type="match status" value="1"/>
</dbReference>
<dbReference type="GO" id="GO:0032259">
    <property type="term" value="P:methylation"/>
    <property type="evidence" value="ECO:0007669"/>
    <property type="project" value="UniProtKB-KW"/>
</dbReference>
<protein>
    <recommendedName>
        <fullName evidence="4">S-adenosyl-L-methionine-dependent methyltransferase</fullName>
        <ecNumber evidence="4">2.1.1.-</ecNumber>
    </recommendedName>
</protein>
<dbReference type="InterPro" id="IPR011610">
    <property type="entry name" value="SAM_mthyl_Trfase_ML2640-like"/>
</dbReference>
<accession>A0A167K6H9</accession>
<evidence type="ECO:0000256" key="2">
    <source>
        <dbReference type="ARBA" id="ARBA00022603"/>
    </source>
</evidence>
<evidence type="ECO:0000313" key="5">
    <source>
        <dbReference type="EMBL" id="KZN62201.1"/>
    </source>
</evidence>